<feature type="non-terminal residue" evidence="1">
    <location>
        <position position="115"/>
    </location>
</feature>
<reference evidence="1 2" key="1">
    <citation type="submission" date="2020-02" db="EMBL/GenBank/DDBJ databases">
        <title>Draft genome sequence of Haematococcus lacustris strain NIES-144.</title>
        <authorList>
            <person name="Morimoto D."/>
            <person name="Nakagawa S."/>
            <person name="Yoshida T."/>
            <person name="Sawayama S."/>
        </authorList>
    </citation>
    <scope>NUCLEOTIDE SEQUENCE [LARGE SCALE GENOMIC DNA]</scope>
    <source>
        <strain evidence="1 2">NIES-144</strain>
    </source>
</reference>
<comment type="caution">
    <text evidence="1">The sequence shown here is derived from an EMBL/GenBank/DDBJ whole genome shotgun (WGS) entry which is preliminary data.</text>
</comment>
<evidence type="ECO:0000313" key="2">
    <source>
        <dbReference type="Proteomes" id="UP000485058"/>
    </source>
</evidence>
<name>A0A699ZG98_HAELA</name>
<dbReference type="Proteomes" id="UP000485058">
    <property type="component" value="Unassembled WGS sequence"/>
</dbReference>
<keyword evidence="2" id="KW-1185">Reference proteome</keyword>
<sequence length="115" mass="12797">CRYEEALNDVNRKTDIHQRGKTAVNHRAIIYARVAAAVRGCSFSLAAEVHTPKDLQRLLPYLGAKFMSEALFSVQVRDDLLAPVSELDVQQMCKMLGKAIEDVTGQPGWRLEVVG</sequence>
<organism evidence="1 2">
    <name type="scientific">Haematococcus lacustris</name>
    <name type="common">Green alga</name>
    <name type="synonym">Haematococcus pluvialis</name>
    <dbReference type="NCBI Taxonomy" id="44745"/>
    <lineage>
        <taxon>Eukaryota</taxon>
        <taxon>Viridiplantae</taxon>
        <taxon>Chlorophyta</taxon>
        <taxon>core chlorophytes</taxon>
        <taxon>Chlorophyceae</taxon>
        <taxon>CS clade</taxon>
        <taxon>Chlamydomonadales</taxon>
        <taxon>Haematococcaceae</taxon>
        <taxon>Haematococcus</taxon>
    </lineage>
</organism>
<proteinExistence type="predicted"/>
<dbReference type="AlphaFoldDB" id="A0A699ZG98"/>
<evidence type="ECO:0000313" key="1">
    <source>
        <dbReference type="EMBL" id="GFH17838.1"/>
    </source>
</evidence>
<accession>A0A699ZG98</accession>
<gene>
    <name evidence="1" type="ORF">HaLaN_14548</name>
</gene>
<feature type="non-terminal residue" evidence="1">
    <location>
        <position position="1"/>
    </location>
</feature>
<protein>
    <submittedName>
        <fullName evidence="1">Uncharacterized protein</fullName>
    </submittedName>
</protein>
<dbReference type="EMBL" id="BLLF01001209">
    <property type="protein sequence ID" value="GFH17838.1"/>
    <property type="molecule type" value="Genomic_DNA"/>
</dbReference>